<dbReference type="GO" id="GO:0004518">
    <property type="term" value="F:nuclease activity"/>
    <property type="evidence" value="ECO:0007669"/>
    <property type="project" value="InterPro"/>
</dbReference>
<dbReference type="SMART" id="SM00278">
    <property type="entry name" value="HhH1"/>
    <property type="match status" value="2"/>
</dbReference>
<sequence>MCKCMNDYIEHPLIKKNTVEKRLYQLNLAGEALKKPSLVVLPTGLGKTIVALMVMVARLEKYGGRILLLSPTKPLVEQHSLFLRNVLEIEESSILTFTGSLSPAKRAELWNQGQIIISTPQVIENDLIARRIDLGDVSHITFDEAHRAVGNYAYSFISEKYFQSCENPHILAITASPGSSSEKVNQVCESLRIESVIVKTEQDSDVVPYIHKKDIEWVHVNLPDELKKIKELLERIMDDRFKKLAEAGYPVSNPRKTSKTEILGMQKRLQSQLRGYPDPQVYTGLSLIAEIMKVNHAIEVAETQGIESLTRYIQRLENEAGSKGGSKASRRLGEDLYMRQVVHRLKGLDLEHPKLNYVKNIVQDQLQKNPESRVIVFTNYRDTADMVTCMLSEVEGISPVRFVGQSSKYKDKGLTQKQQVEIIEKFKSGDFNVLVATSVAEEGLDIPATDLVLFYEPVPSEIRSIQRKGRTGRKHRGRVVVLVTRGTRDEAYYWSSVNKEKKMQSNMKHLTGLMNGNTQQSAVETNPSLSAYDNGNNNNKTIESNTADKTGQCNLCEFDKECDQIRVIADQREGRSTVLRSLDRLNTALEIKTLEVGDYLVSDRCAIERKDATDFVSSLIDRTLFEQISNLARVYSRPVLIIEGEGLFTSHKINPNAIHGTIASISMDFGVSVFYTRDPEDSASLIHLLAKREQTDMKRDVNMHGKKSSRSLSQQQEYIISAIPDIGPKAARNLLLHFTTVENVIQASKEELMKVQLIGPKTAQRIREILESDYKA</sequence>
<dbReference type="SMART" id="SM00490">
    <property type="entry name" value="HELICc"/>
    <property type="match status" value="1"/>
</dbReference>
<dbReference type="PROSITE" id="PS51194">
    <property type="entry name" value="HELICASE_CTER"/>
    <property type="match status" value="1"/>
</dbReference>
<dbReference type="InterPro" id="IPR006166">
    <property type="entry name" value="ERCC4_domain"/>
</dbReference>
<dbReference type="Gene3D" id="3.40.50.300">
    <property type="entry name" value="P-loop containing nucleotide triphosphate hydrolases"/>
    <property type="match status" value="2"/>
</dbReference>
<dbReference type="GO" id="GO:0004386">
    <property type="term" value="F:helicase activity"/>
    <property type="evidence" value="ECO:0007669"/>
    <property type="project" value="UniProtKB-KW"/>
</dbReference>
<dbReference type="InterPro" id="IPR001650">
    <property type="entry name" value="Helicase_C-like"/>
</dbReference>
<evidence type="ECO:0000313" key="11">
    <source>
        <dbReference type="Proteomes" id="UP000006622"/>
    </source>
</evidence>
<dbReference type="STRING" id="679901.Mzhil_0251"/>
<evidence type="ECO:0000259" key="8">
    <source>
        <dbReference type="PROSITE" id="PS51192"/>
    </source>
</evidence>
<reference evidence="10 11" key="1">
    <citation type="submission" date="2010-07" db="EMBL/GenBank/DDBJ databases">
        <title>The complete genome of Methanosalsum zhilinae DSM 4017.</title>
        <authorList>
            <consortium name="US DOE Joint Genome Institute (JGI-PGF)"/>
            <person name="Lucas S."/>
            <person name="Copeland A."/>
            <person name="Lapidus A."/>
            <person name="Glavina del Rio T."/>
            <person name="Dalin E."/>
            <person name="Tice H."/>
            <person name="Bruce D."/>
            <person name="Goodwin L."/>
            <person name="Pitluck S."/>
            <person name="Kyrpides N."/>
            <person name="Mavromatis K."/>
            <person name="Ovchinnikova G."/>
            <person name="Daligault H."/>
            <person name="Detter J.C."/>
            <person name="Han C."/>
            <person name="Tapia R."/>
            <person name="Larimer F."/>
            <person name="Land M."/>
            <person name="Hauser L."/>
            <person name="Markowitz V."/>
            <person name="Cheng J.-F."/>
            <person name="Hugenholtz P."/>
            <person name="Woyke T."/>
            <person name="Wu D."/>
            <person name="Spring S."/>
            <person name="Schueler E."/>
            <person name="Brambilla E."/>
            <person name="Klenk H.-P."/>
            <person name="Eisen J.A."/>
        </authorList>
    </citation>
    <scope>NUCLEOTIDE SEQUENCE [LARGE SCALE GENOMIC DNA]</scope>
    <source>
        <strain evidence="11">DSM 4017 / NBRC 107636 / OCM 62 / WeN5</strain>
    </source>
</reference>
<dbReference type="SUPFAM" id="SSF47781">
    <property type="entry name" value="RuvA domain 2-like"/>
    <property type="match status" value="1"/>
</dbReference>
<proteinExistence type="predicted"/>
<dbReference type="HOGENOM" id="CLU_002513_3_1_2"/>
<keyword evidence="6" id="KW-0238">DNA-binding</keyword>
<dbReference type="InterPro" id="IPR011545">
    <property type="entry name" value="DEAD/DEAH_box_helicase_dom"/>
</dbReference>
<dbReference type="InterPro" id="IPR010994">
    <property type="entry name" value="RuvA_2-like"/>
</dbReference>
<keyword evidence="4 10" id="KW-0347">Helicase</keyword>
<feature type="domain" description="Helicase ATP-binding" evidence="8">
    <location>
        <begin position="28"/>
        <end position="195"/>
    </location>
</feature>
<evidence type="ECO:0000256" key="2">
    <source>
        <dbReference type="ARBA" id="ARBA00022763"/>
    </source>
</evidence>
<dbReference type="GO" id="GO:0005524">
    <property type="term" value="F:ATP binding"/>
    <property type="evidence" value="ECO:0007669"/>
    <property type="project" value="UniProtKB-KW"/>
</dbReference>
<protein>
    <submittedName>
        <fullName evidence="10">Helicase domain protein</fullName>
    </submittedName>
</protein>
<evidence type="ECO:0000256" key="3">
    <source>
        <dbReference type="ARBA" id="ARBA00022801"/>
    </source>
</evidence>
<dbReference type="InterPro" id="IPR014001">
    <property type="entry name" value="Helicase_ATP-bd"/>
</dbReference>
<dbReference type="EMBL" id="CP002101">
    <property type="protein sequence ID" value="AEH60128.1"/>
    <property type="molecule type" value="Genomic_DNA"/>
</dbReference>
<dbReference type="SMART" id="SM00487">
    <property type="entry name" value="DEXDc"/>
    <property type="match status" value="1"/>
</dbReference>
<feature type="domain" description="Helicase C-terminal" evidence="9">
    <location>
        <begin position="354"/>
        <end position="529"/>
    </location>
</feature>
<dbReference type="Pfam" id="PF14520">
    <property type="entry name" value="HHH_5"/>
    <property type="match status" value="1"/>
</dbReference>
<evidence type="ECO:0000256" key="7">
    <source>
        <dbReference type="ARBA" id="ARBA00023204"/>
    </source>
</evidence>
<dbReference type="InterPro" id="IPR027417">
    <property type="entry name" value="P-loop_NTPase"/>
</dbReference>
<dbReference type="NCBIfam" id="NF010337">
    <property type="entry name" value="PRK13766.1"/>
    <property type="match status" value="1"/>
</dbReference>
<dbReference type="InterPro" id="IPR041755">
    <property type="entry name" value="Hef_ID"/>
</dbReference>
<dbReference type="Gene3D" id="1.20.1320.20">
    <property type="entry name" value="hef helicase domain"/>
    <property type="match status" value="1"/>
</dbReference>
<dbReference type="PANTHER" id="PTHR14025">
    <property type="entry name" value="FANCONI ANEMIA GROUP M FANCM FAMILY MEMBER"/>
    <property type="match status" value="1"/>
</dbReference>
<dbReference type="Pfam" id="PF00270">
    <property type="entry name" value="DEAD"/>
    <property type="match status" value="1"/>
</dbReference>
<dbReference type="GO" id="GO:0003677">
    <property type="term" value="F:DNA binding"/>
    <property type="evidence" value="ECO:0007669"/>
    <property type="project" value="UniProtKB-KW"/>
</dbReference>
<evidence type="ECO:0000256" key="6">
    <source>
        <dbReference type="ARBA" id="ARBA00023125"/>
    </source>
</evidence>
<dbReference type="GO" id="GO:0016787">
    <property type="term" value="F:hydrolase activity"/>
    <property type="evidence" value="ECO:0007669"/>
    <property type="project" value="UniProtKB-KW"/>
</dbReference>
<evidence type="ECO:0000256" key="5">
    <source>
        <dbReference type="ARBA" id="ARBA00022840"/>
    </source>
</evidence>
<dbReference type="GO" id="GO:0006281">
    <property type="term" value="P:DNA repair"/>
    <property type="evidence" value="ECO:0007669"/>
    <property type="project" value="UniProtKB-KW"/>
</dbReference>
<dbReference type="KEGG" id="mzh:Mzhil_0251"/>
<organism evidence="10 11">
    <name type="scientific">Methanosalsum zhilinae (strain DSM 4017 / NBRC 107636 / OCM 62 / WeN5)</name>
    <name type="common">Methanohalophilus zhilinae</name>
    <dbReference type="NCBI Taxonomy" id="679901"/>
    <lineage>
        <taxon>Archaea</taxon>
        <taxon>Methanobacteriati</taxon>
        <taxon>Methanobacteriota</taxon>
        <taxon>Stenosarchaea group</taxon>
        <taxon>Methanomicrobia</taxon>
        <taxon>Methanosarcinales</taxon>
        <taxon>Methanosarcinaceae</taxon>
        <taxon>Methanosalsum</taxon>
    </lineage>
</organism>
<dbReference type="Pfam" id="PF02732">
    <property type="entry name" value="ERCC4"/>
    <property type="match status" value="1"/>
</dbReference>
<dbReference type="PROSITE" id="PS51192">
    <property type="entry name" value="HELICASE_ATP_BIND_1"/>
    <property type="match status" value="1"/>
</dbReference>
<dbReference type="SUPFAM" id="SSF52540">
    <property type="entry name" value="P-loop containing nucleoside triphosphate hydrolases"/>
    <property type="match status" value="1"/>
</dbReference>
<accession>F7XNM7</accession>
<keyword evidence="11" id="KW-1185">Reference proteome</keyword>
<dbReference type="Pfam" id="PF00271">
    <property type="entry name" value="Helicase_C"/>
    <property type="match status" value="1"/>
</dbReference>
<dbReference type="Gene3D" id="1.10.150.20">
    <property type="entry name" value="5' to 3' exonuclease, C-terminal subdomain"/>
    <property type="match status" value="1"/>
</dbReference>
<dbReference type="Pfam" id="PF21210">
    <property type="entry name" value="RNA_helicase_helical"/>
    <property type="match status" value="1"/>
</dbReference>
<dbReference type="FunFam" id="3.40.50.300:FF:001992">
    <property type="entry name" value="ATP-dependent RNA helicase, putative"/>
    <property type="match status" value="1"/>
</dbReference>
<evidence type="ECO:0000256" key="1">
    <source>
        <dbReference type="ARBA" id="ARBA00022741"/>
    </source>
</evidence>
<keyword evidence="1" id="KW-0547">Nucleotide-binding</keyword>
<dbReference type="CDD" id="cd12089">
    <property type="entry name" value="Hef_ID"/>
    <property type="match status" value="1"/>
</dbReference>
<keyword evidence="2" id="KW-0227">DNA damage</keyword>
<evidence type="ECO:0000313" key="10">
    <source>
        <dbReference type="EMBL" id="AEH60128.1"/>
    </source>
</evidence>
<dbReference type="CDD" id="cd20075">
    <property type="entry name" value="XPF_nuclease_XPF_arch"/>
    <property type="match status" value="1"/>
</dbReference>
<dbReference type="SMART" id="SM00891">
    <property type="entry name" value="ERCC4"/>
    <property type="match status" value="1"/>
</dbReference>
<keyword evidence="3" id="KW-0378">Hydrolase</keyword>
<evidence type="ECO:0000259" key="9">
    <source>
        <dbReference type="PROSITE" id="PS51194"/>
    </source>
</evidence>
<evidence type="ECO:0000256" key="4">
    <source>
        <dbReference type="ARBA" id="ARBA00022806"/>
    </source>
</evidence>
<dbReference type="Proteomes" id="UP000006622">
    <property type="component" value="Chromosome"/>
</dbReference>
<keyword evidence="7" id="KW-0234">DNA repair</keyword>
<gene>
    <name evidence="10" type="ordered locus">Mzhil_0251</name>
</gene>
<dbReference type="AlphaFoldDB" id="F7XNM7"/>
<name>F7XNM7_METZD</name>
<keyword evidence="5" id="KW-0067">ATP-binding</keyword>
<dbReference type="InterPro" id="IPR011335">
    <property type="entry name" value="Restrct_endonuc-II-like"/>
</dbReference>
<dbReference type="PANTHER" id="PTHR14025:SF20">
    <property type="entry name" value="FANCONI ANEMIA GROUP M PROTEIN"/>
    <property type="match status" value="1"/>
</dbReference>
<dbReference type="GO" id="GO:0140097">
    <property type="term" value="F:catalytic activity, acting on DNA"/>
    <property type="evidence" value="ECO:0007669"/>
    <property type="project" value="UniProtKB-ARBA"/>
</dbReference>
<dbReference type="InterPro" id="IPR003583">
    <property type="entry name" value="Hlx-hairpin-Hlx_DNA-bd_motif"/>
</dbReference>
<dbReference type="SUPFAM" id="SSF52980">
    <property type="entry name" value="Restriction endonuclease-like"/>
    <property type="match status" value="1"/>
</dbReference>
<dbReference type="Gene3D" id="3.40.50.10130">
    <property type="match status" value="1"/>
</dbReference>